<feature type="domain" description="Ferritin/DPS" evidence="3">
    <location>
        <begin position="33"/>
        <end position="170"/>
    </location>
</feature>
<dbReference type="InterPro" id="IPR023188">
    <property type="entry name" value="DPS_DNA-bd_CS"/>
</dbReference>
<protein>
    <submittedName>
        <fullName evidence="4">DNA starvation/stationary phase protection protein</fullName>
    </submittedName>
</protein>
<dbReference type="PANTHER" id="PTHR42932">
    <property type="entry name" value="GENERAL STRESS PROTEIN 20U"/>
    <property type="match status" value="1"/>
</dbReference>
<dbReference type="InterPro" id="IPR008331">
    <property type="entry name" value="Ferritin_DPS_dom"/>
</dbReference>
<gene>
    <name evidence="4" type="ORF">F8O05_04795</name>
</gene>
<keyword evidence="5" id="KW-1185">Reference proteome</keyword>
<dbReference type="GO" id="GO:0008199">
    <property type="term" value="F:ferric iron binding"/>
    <property type="evidence" value="ECO:0007669"/>
    <property type="project" value="InterPro"/>
</dbReference>
<dbReference type="InterPro" id="IPR002177">
    <property type="entry name" value="DPS_DNA-bd"/>
</dbReference>
<dbReference type="OrthoDB" id="9797687at2"/>
<dbReference type="GO" id="GO:0016722">
    <property type="term" value="F:oxidoreductase activity, acting on metal ions"/>
    <property type="evidence" value="ECO:0007669"/>
    <property type="project" value="InterPro"/>
</dbReference>
<name>A0A7J5BD15_9MICO</name>
<comment type="similarity">
    <text evidence="1 2">Belongs to the Dps family.</text>
</comment>
<evidence type="ECO:0000313" key="4">
    <source>
        <dbReference type="EMBL" id="KAB1644108.1"/>
    </source>
</evidence>
<dbReference type="CDD" id="cd01043">
    <property type="entry name" value="DPS"/>
    <property type="match status" value="1"/>
</dbReference>
<dbReference type="PANTHER" id="PTHR42932:SF3">
    <property type="entry name" value="DNA PROTECTION DURING STARVATION PROTEIN"/>
    <property type="match status" value="1"/>
</dbReference>
<dbReference type="SUPFAM" id="SSF47240">
    <property type="entry name" value="Ferritin-like"/>
    <property type="match status" value="1"/>
</dbReference>
<dbReference type="Proteomes" id="UP000433493">
    <property type="component" value="Unassembled WGS sequence"/>
</dbReference>
<dbReference type="InterPro" id="IPR009078">
    <property type="entry name" value="Ferritin-like_SF"/>
</dbReference>
<dbReference type="EMBL" id="WBKB01000002">
    <property type="protein sequence ID" value="KAB1644108.1"/>
    <property type="molecule type" value="Genomic_DNA"/>
</dbReference>
<sequence length="171" mass="19165">MSVTHNVNFRAGQDAKDYTVPGIDVATGHKLAKQIQQQLFDLNELHLTLKHAHWNVEGPNFIGVHEMLDPQIELVRAYADEVAERIVALGVAANGVPGALVKNRDHEDYSLGFASTIDHLAALDEVYTRVIENYRASIAVAGEEPLTEDLLIGQARELEKFQWFMRAHLQR</sequence>
<dbReference type="PIRSF" id="PIRSF005900">
    <property type="entry name" value="Dps"/>
    <property type="match status" value="1"/>
</dbReference>
<dbReference type="RefSeq" id="WP_158051611.1">
    <property type="nucleotide sequence ID" value="NZ_WBKB01000002.1"/>
</dbReference>
<comment type="caution">
    <text evidence="4">The sequence shown here is derived from an EMBL/GenBank/DDBJ whole genome shotgun (WGS) entry which is preliminary data.</text>
</comment>
<dbReference type="InterPro" id="IPR012347">
    <property type="entry name" value="Ferritin-like"/>
</dbReference>
<dbReference type="AlphaFoldDB" id="A0A7J5BD15"/>
<dbReference type="Gene3D" id="1.20.1260.10">
    <property type="match status" value="1"/>
</dbReference>
<dbReference type="Pfam" id="PF00210">
    <property type="entry name" value="Ferritin"/>
    <property type="match status" value="1"/>
</dbReference>
<dbReference type="PROSITE" id="PS00818">
    <property type="entry name" value="DPS_1"/>
    <property type="match status" value="1"/>
</dbReference>
<evidence type="ECO:0000256" key="2">
    <source>
        <dbReference type="RuleBase" id="RU003875"/>
    </source>
</evidence>
<dbReference type="PRINTS" id="PR01346">
    <property type="entry name" value="HELNAPAPROT"/>
</dbReference>
<evidence type="ECO:0000313" key="5">
    <source>
        <dbReference type="Proteomes" id="UP000433493"/>
    </source>
</evidence>
<accession>A0A7J5BD15</accession>
<reference evidence="4 5" key="1">
    <citation type="submission" date="2019-09" db="EMBL/GenBank/DDBJ databases">
        <title>Phylogeny of genus Pseudoclavibacter and closely related genus.</title>
        <authorList>
            <person name="Li Y."/>
        </authorList>
    </citation>
    <scope>NUCLEOTIDE SEQUENCE [LARGE SCALE GENOMIC DNA]</scope>
    <source>
        <strain evidence="4 5">KCTC 13959</strain>
    </source>
</reference>
<proteinExistence type="inferred from homology"/>
<evidence type="ECO:0000256" key="1">
    <source>
        <dbReference type="ARBA" id="ARBA00009497"/>
    </source>
</evidence>
<organism evidence="4 5">
    <name type="scientific">Gulosibacter chungangensis</name>
    <dbReference type="NCBI Taxonomy" id="979746"/>
    <lineage>
        <taxon>Bacteria</taxon>
        <taxon>Bacillati</taxon>
        <taxon>Actinomycetota</taxon>
        <taxon>Actinomycetes</taxon>
        <taxon>Micrococcales</taxon>
        <taxon>Microbacteriaceae</taxon>
        <taxon>Gulosibacter</taxon>
    </lineage>
</organism>
<evidence type="ECO:0000259" key="3">
    <source>
        <dbReference type="Pfam" id="PF00210"/>
    </source>
</evidence>